<accession>E3LPT4</accession>
<feature type="transmembrane region" description="Helical" evidence="5">
    <location>
        <begin position="260"/>
        <end position="276"/>
    </location>
</feature>
<evidence type="ECO:0000256" key="2">
    <source>
        <dbReference type="ARBA" id="ARBA00022692"/>
    </source>
</evidence>
<dbReference type="OMA" id="NVWRCFW"/>
<sequence>MQNNTTCQLMEELSSSNVLTSSLLFTLLSCAIIIPMALLASYHLWFSRTASLFHKNLRIIIQFHLLGFLIHSGDRFILHSIDLFNYLFEDPCDMIPNVWRCFWLRLIYAIGLWITSTTVIPLVLERWIATKYNAVHILILYSGSQIEGVVMTYCMVARDSKVNVGEINGYATVVVQLLARIVFQYLYKRNEKLRKEQLASSLSTRFQLEQNLLVMDILKMFANMSTIYLGLHAFSFIGVLKLKHIVTPPVYFALVELNSSYPIYGIVSILLMYYMLHSNRQKIHNNLQIHVNSKWNGEFFDKR</sequence>
<dbReference type="InterPro" id="IPR019408">
    <property type="entry name" value="7TM_GPCR_serpentine_rcpt_Srab"/>
</dbReference>
<comment type="subcellular location">
    <subcellularLocation>
        <location evidence="1">Membrane</location>
        <topology evidence="1">Multi-pass membrane protein</topology>
    </subcellularLocation>
</comment>
<dbReference type="HOGENOM" id="CLU_070163_1_0_1"/>
<dbReference type="eggNOG" id="ENOG502THQX">
    <property type="taxonomic scope" value="Eukaryota"/>
</dbReference>
<dbReference type="OrthoDB" id="10348537at2759"/>
<evidence type="ECO:0000256" key="5">
    <source>
        <dbReference type="SAM" id="Phobius"/>
    </source>
</evidence>
<dbReference type="STRING" id="31234.E3LPT4"/>
<organism evidence="7">
    <name type="scientific">Caenorhabditis remanei</name>
    <name type="common">Caenorhabditis vulgaris</name>
    <dbReference type="NCBI Taxonomy" id="31234"/>
    <lineage>
        <taxon>Eukaryota</taxon>
        <taxon>Metazoa</taxon>
        <taxon>Ecdysozoa</taxon>
        <taxon>Nematoda</taxon>
        <taxon>Chromadorea</taxon>
        <taxon>Rhabditida</taxon>
        <taxon>Rhabditina</taxon>
        <taxon>Rhabditomorpha</taxon>
        <taxon>Rhabditoidea</taxon>
        <taxon>Rhabditidae</taxon>
        <taxon>Peloderinae</taxon>
        <taxon>Caenorhabditis</taxon>
    </lineage>
</organism>
<keyword evidence="7" id="KW-1185">Reference proteome</keyword>
<dbReference type="Pfam" id="PF10292">
    <property type="entry name" value="7TM_GPCR_Srab"/>
    <property type="match status" value="2"/>
</dbReference>
<dbReference type="InterPro" id="IPR053286">
    <property type="entry name" value="Nematode_rcpt-like_srab"/>
</dbReference>
<feature type="transmembrane region" description="Helical" evidence="5">
    <location>
        <begin position="102"/>
        <end position="123"/>
    </location>
</feature>
<dbReference type="GO" id="GO:0016020">
    <property type="term" value="C:membrane"/>
    <property type="evidence" value="ECO:0007669"/>
    <property type="project" value="UniProtKB-SubCell"/>
</dbReference>
<proteinExistence type="predicted"/>
<gene>
    <name evidence="6" type="ORF">CRE_27338</name>
</gene>
<evidence type="ECO:0000256" key="1">
    <source>
        <dbReference type="ARBA" id="ARBA00004141"/>
    </source>
</evidence>
<reference evidence="6" key="1">
    <citation type="submission" date="2007-07" db="EMBL/GenBank/DDBJ databases">
        <title>PCAP assembly of the Caenorhabditis remanei genome.</title>
        <authorList>
            <consortium name="The Caenorhabditis remanei Sequencing Consortium"/>
            <person name="Wilson R.K."/>
        </authorList>
    </citation>
    <scope>NUCLEOTIDE SEQUENCE [LARGE SCALE GENOMIC DNA]</scope>
    <source>
        <strain evidence="6">PB4641</strain>
    </source>
</reference>
<keyword evidence="3 5" id="KW-1133">Transmembrane helix</keyword>
<evidence type="ECO:0000256" key="3">
    <source>
        <dbReference type="ARBA" id="ARBA00022989"/>
    </source>
</evidence>
<protein>
    <submittedName>
        <fullName evidence="6">Uncharacterized protein</fullName>
    </submittedName>
</protein>
<evidence type="ECO:0000256" key="4">
    <source>
        <dbReference type="ARBA" id="ARBA00023136"/>
    </source>
</evidence>
<dbReference type="InParanoid" id="E3LPT4"/>
<dbReference type="Proteomes" id="UP000008281">
    <property type="component" value="Unassembled WGS sequence"/>
</dbReference>
<feature type="transmembrane region" description="Helical" evidence="5">
    <location>
        <begin position="23"/>
        <end position="45"/>
    </location>
</feature>
<feature type="transmembrane region" description="Helical" evidence="5">
    <location>
        <begin position="220"/>
        <end position="240"/>
    </location>
</feature>
<keyword evidence="2 5" id="KW-0812">Transmembrane</keyword>
<name>E3LPT4_CAERE</name>
<evidence type="ECO:0000313" key="6">
    <source>
        <dbReference type="EMBL" id="EFP05827.1"/>
    </source>
</evidence>
<dbReference type="EMBL" id="DS268412">
    <property type="protein sequence ID" value="EFP05827.1"/>
    <property type="molecule type" value="Genomic_DNA"/>
</dbReference>
<dbReference type="AlphaFoldDB" id="E3LPT4"/>
<feature type="transmembrane region" description="Helical" evidence="5">
    <location>
        <begin position="57"/>
        <end position="78"/>
    </location>
</feature>
<dbReference type="PANTHER" id="PTHR46561:SF11">
    <property type="entry name" value="SERPENTINE RECEPTOR CLASS ALPHA_BETA-14"/>
    <property type="match status" value="1"/>
</dbReference>
<dbReference type="PANTHER" id="PTHR46561">
    <property type="entry name" value="SERPENTINE RECEPTOR, CLASS AB (CLASS A-LIKE)-RELATED"/>
    <property type="match status" value="1"/>
</dbReference>
<evidence type="ECO:0000313" key="7">
    <source>
        <dbReference type="Proteomes" id="UP000008281"/>
    </source>
</evidence>
<keyword evidence="4 5" id="KW-0472">Membrane</keyword>